<accession>A0A6P1MCZ7</accession>
<protein>
    <recommendedName>
        <fullName evidence="3">Methionine synthase</fullName>
    </recommendedName>
</protein>
<keyword evidence="2" id="KW-1185">Reference proteome</keyword>
<dbReference type="SUPFAM" id="SSF56507">
    <property type="entry name" value="Methionine synthase activation domain-like"/>
    <property type="match status" value="1"/>
</dbReference>
<dbReference type="PIRSF" id="PIRSF037984">
    <property type="entry name" value="Met_synth_TM0269_prd"/>
    <property type="match status" value="1"/>
</dbReference>
<dbReference type="InterPro" id="IPR037010">
    <property type="entry name" value="VitB12-dep_Met_synth_activ_sf"/>
</dbReference>
<dbReference type="KEGG" id="amic:Ami3637_04690"/>
<dbReference type="AlphaFoldDB" id="A0A6P1MCZ7"/>
<sequence length="257" mass="28664">MARIQVKKGLRTADRNLMKITIPTEISTGFIYACMGFGKNKPDADSLELIKTASEQVLALADPHAVYREFPLGITEELEELYILNEKNKLEGKAIAEHLAGCNQCILMAVTMGMQTDKLIRRTQITDMARAVALDACASSLIEDLCDQINLQLTQEYEKQNKALTSRFSPGYGDLPLTAQNIFSKLLEMEKKIGLTQNSEHLLIPRKSVTAVIGIKPVKNHNKSKTMTIEENREACKVCKIKDTCTFRQHGGFCGKK</sequence>
<organism evidence="1 2">
    <name type="scientific">Aminipila terrae</name>
    <dbReference type="NCBI Taxonomy" id="2697030"/>
    <lineage>
        <taxon>Bacteria</taxon>
        <taxon>Bacillati</taxon>
        <taxon>Bacillota</taxon>
        <taxon>Clostridia</taxon>
        <taxon>Peptostreptococcales</taxon>
        <taxon>Anaerovoracaceae</taxon>
        <taxon>Aminipila</taxon>
    </lineage>
</organism>
<dbReference type="EMBL" id="CP047591">
    <property type="protein sequence ID" value="QHI71777.1"/>
    <property type="molecule type" value="Genomic_DNA"/>
</dbReference>
<dbReference type="RefSeq" id="WP_162361551.1">
    <property type="nucleotide sequence ID" value="NZ_CP047591.1"/>
</dbReference>
<evidence type="ECO:0000313" key="2">
    <source>
        <dbReference type="Proteomes" id="UP000463883"/>
    </source>
</evidence>
<evidence type="ECO:0000313" key="1">
    <source>
        <dbReference type="EMBL" id="QHI71777.1"/>
    </source>
</evidence>
<name>A0A6P1MCZ7_9FIRM</name>
<reference evidence="1 2" key="1">
    <citation type="submission" date="2020-01" db="EMBL/GenBank/DDBJ databases">
        <title>Genomic analysis of Aminipila sp. CBA3637.</title>
        <authorList>
            <person name="Kim Y.B."/>
            <person name="Roh S.W."/>
        </authorList>
    </citation>
    <scope>NUCLEOTIDE SEQUENCE [LARGE SCALE GENOMIC DNA]</scope>
    <source>
        <strain evidence="1 2">CBA3637</strain>
    </source>
</reference>
<evidence type="ECO:0008006" key="3">
    <source>
        <dbReference type="Google" id="ProtNLM"/>
    </source>
</evidence>
<gene>
    <name evidence="1" type="ORF">Ami3637_04690</name>
</gene>
<dbReference type="Proteomes" id="UP000463883">
    <property type="component" value="Chromosome"/>
</dbReference>
<dbReference type="InterPro" id="IPR017342">
    <property type="entry name" value="S-AdoMet-dep_Met_synth_prd"/>
</dbReference>
<proteinExistence type="predicted"/>
<dbReference type="GO" id="GO:0008705">
    <property type="term" value="F:methionine synthase activity"/>
    <property type="evidence" value="ECO:0007669"/>
    <property type="project" value="InterPro"/>
</dbReference>
<dbReference type="Gene3D" id="3.40.109.40">
    <property type="match status" value="1"/>
</dbReference>